<feature type="domain" description="Polymerase/histidinol phosphatase N-terminal" evidence="1">
    <location>
        <begin position="29"/>
        <end position="94"/>
    </location>
</feature>
<organism evidence="2 3">
    <name type="scientific">Micromonospora sediminimaris</name>
    <dbReference type="NCBI Taxonomy" id="547162"/>
    <lineage>
        <taxon>Bacteria</taxon>
        <taxon>Bacillati</taxon>
        <taxon>Actinomycetota</taxon>
        <taxon>Actinomycetes</taxon>
        <taxon>Micromonosporales</taxon>
        <taxon>Micromonosporaceae</taxon>
        <taxon>Micromonospora</taxon>
    </lineage>
</organism>
<evidence type="ECO:0000259" key="1">
    <source>
        <dbReference type="SMART" id="SM00481"/>
    </source>
</evidence>
<keyword evidence="3" id="KW-1185">Reference proteome</keyword>
<dbReference type="GO" id="GO:0035312">
    <property type="term" value="F:5'-3' DNA exonuclease activity"/>
    <property type="evidence" value="ECO:0007669"/>
    <property type="project" value="TreeGrafter"/>
</dbReference>
<dbReference type="Pfam" id="PF13263">
    <property type="entry name" value="PHP_C"/>
    <property type="match status" value="1"/>
</dbReference>
<comment type="caution">
    <text evidence="2">The sequence shown here is derived from an EMBL/GenBank/DDBJ whole genome shotgun (WGS) entry which is preliminary data.</text>
</comment>
<dbReference type="NCBIfam" id="NF038032">
    <property type="entry name" value="CehA_McbA_metalo"/>
    <property type="match status" value="1"/>
</dbReference>
<sequence length="338" mass="36721">MTEDRLRHPDGAEYPARRVAGRGPGWYRGDVHLHTTLSAGGELTPGQLAAAAREIGLDFVATTEHNTTAGHGEWSRYAGDDLLVILGQEVTTHTGHWLALGLEPGHQIEWRYGVRDDAIDRQLARVRRGGGICVAAHPYAPYESGTLAYPYRCFDAVEVWNGQWRSDLPWNADNEAALAEWGRNLGHDIHRGRWWPTLGNSDAHLAGQLGTPHTVVFAEELGVDAVLAGLRTGRSWIAGSAAVDLAFTAASGDRVVGVGERLDSGGEPIEVRLRVYGVPSGVVSLHTERGTVLRERLPADGAGTVRWRTAVREGGFVRAEVRHPDRRMAALTNPVILA</sequence>
<dbReference type="AlphaFoldDB" id="A0A9W5XKP1"/>
<reference evidence="2" key="1">
    <citation type="submission" date="2021-01" db="EMBL/GenBank/DDBJ databases">
        <title>Whole genome shotgun sequence of Verrucosispora sediminis NBRC 107745.</title>
        <authorList>
            <person name="Komaki H."/>
            <person name="Tamura T."/>
        </authorList>
    </citation>
    <scope>NUCLEOTIDE SEQUENCE</scope>
    <source>
        <strain evidence="2">NBRC 107745</strain>
    </source>
</reference>
<dbReference type="PANTHER" id="PTHR42924:SF3">
    <property type="entry name" value="POLYMERASE_HISTIDINOL PHOSPHATASE N-TERMINAL DOMAIN-CONTAINING PROTEIN"/>
    <property type="match status" value="1"/>
</dbReference>
<dbReference type="SMART" id="SM00481">
    <property type="entry name" value="POLIIIAc"/>
    <property type="match status" value="1"/>
</dbReference>
<name>A0A9W5XKP1_9ACTN</name>
<accession>A0A9W5XKP1</accession>
<dbReference type="CDD" id="cd07432">
    <property type="entry name" value="PHP_HisPPase"/>
    <property type="match status" value="1"/>
</dbReference>
<protein>
    <recommendedName>
        <fullName evidence="1">Polymerase/histidinol phosphatase N-terminal domain-containing protein</fullName>
    </recommendedName>
</protein>
<dbReference type="Gene3D" id="3.20.20.140">
    <property type="entry name" value="Metal-dependent hydrolases"/>
    <property type="match status" value="1"/>
</dbReference>
<dbReference type="GO" id="GO:0004534">
    <property type="term" value="F:5'-3' RNA exonuclease activity"/>
    <property type="evidence" value="ECO:0007669"/>
    <property type="project" value="TreeGrafter"/>
</dbReference>
<evidence type="ECO:0000313" key="2">
    <source>
        <dbReference type="EMBL" id="GIJ32913.1"/>
    </source>
</evidence>
<dbReference type="InterPro" id="IPR016195">
    <property type="entry name" value="Pol/histidinol_Pase-like"/>
</dbReference>
<dbReference type="InterPro" id="IPR052018">
    <property type="entry name" value="PHP_domain"/>
</dbReference>
<dbReference type="RefSeq" id="WP_170863459.1">
    <property type="nucleotide sequence ID" value="NZ_BOPD01000011.1"/>
</dbReference>
<gene>
    <name evidence="2" type="ORF">Vse01_20610</name>
</gene>
<dbReference type="InterPro" id="IPR003141">
    <property type="entry name" value="Pol/His_phosphatase_N"/>
</dbReference>
<proteinExistence type="predicted"/>
<dbReference type="Proteomes" id="UP000607311">
    <property type="component" value="Unassembled WGS sequence"/>
</dbReference>
<dbReference type="EMBL" id="BOPD01000011">
    <property type="protein sequence ID" value="GIJ32913.1"/>
    <property type="molecule type" value="Genomic_DNA"/>
</dbReference>
<dbReference type="PANTHER" id="PTHR42924">
    <property type="entry name" value="EXONUCLEASE"/>
    <property type="match status" value="1"/>
</dbReference>
<dbReference type="SUPFAM" id="SSF89550">
    <property type="entry name" value="PHP domain-like"/>
    <property type="match status" value="1"/>
</dbReference>
<evidence type="ECO:0000313" key="3">
    <source>
        <dbReference type="Proteomes" id="UP000607311"/>
    </source>
</evidence>